<gene>
    <name evidence="2" type="ORF">FCM35_KLT17459</name>
</gene>
<evidence type="ECO:0000256" key="1">
    <source>
        <dbReference type="SAM" id="Phobius"/>
    </source>
</evidence>
<dbReference type="OrthoDB" id="5296287at2759"/>
<dbReference type="AlphaFoldDB" id="A0A833VG74"/>
<name>A0A833VG74_9POAL</name>
<evidence type="ECO:0000313" key="2">
    <source>
        <dbReference type="EMBL" id="KAF3338622.1"/>
    </source>
</evidence>
<comment type="caution">
    <text evidence="2">The sequence shown here is derived from an EMBL/GenBank/DDBJ whole genome shotgun (WGS) entry which is preliminary data.</text>
</comment>
<protein>
    <submittedName>
        <fullName evidence="2">Organic cation/carnitine transporter 3</fullName>
    </submittedName>
</protein>
<dbReference type="EMBL" id="SWLB01000005">
    <property type="protein sequence ID" value="KAF3338622.1"/>
    <property type="molecule type" value="Genomic_DNA"/>
</dbReference>
<proteinExistence type="predicted"/>
<feature type="transmembrane region" description="Helical" evidence="1">
    <location>
        <begin position="54"/>
        <end position="75"/>
    </location>
</feature>
<keyword evidence="1" id="KW-0812">Transmembrane</keyword>
<keyword evidence="1" id="KW-1133">Transmembrane helix</keyword>
<dbReference type="Proteomes" id="UP000623129">
    <property type="component" value="Unassembled WGS sequence"/>
</dbReference>
<keyword evidence="1" id="KW-0472">Membrane</keyword>
<keyword evidence="3" id="KW-1185">Reference proteome</keyword>
<sequence>MMASSGMGMVFYGMPLLVGSLSPNLYLSIVYNALVNLLACVVAYFLLVHINRRISLVALTIFCGIASLLCVFRGINSNVQLAAELTCIRFDPMGLQAVLFLNGMLSK</sequence>
<reference evidence="2" key="1">
    <citation type="submission" date="2020-01" db="EMBL/GenBank/DDBJ databases">
        <title>Genome sequence of Kobresia littledalei, the first chromosome-level genome in the family Cyperaceae.</title>
        <authorList>
            <person name="Qu G."/>
        </authorList>
    </citation>
    <scope>NUCLEOTIDE SEQUENCE</scope>
    <source>
        <strain evidence="2">C.B.Clarke</strain>
        <tissue evidence="2">Leaf</tissue>
    </source>
</reference>
<evidence type="ECO:0000313" key="3">
    <source>
        <dbReference type="Proteomes" id="UP000623129"/>
    </source>
</evidence>
<organism evidence="2 3">
    <name type="scientific">Carex littledalei</name>
    <dbReference type="NCBI Taxonomy" id="544730"/>
    <lineage>
        <taxon>Eukaryota</taxon>
        <taxon>Viridiplantae</taxon>
        <taxon>Streptophyta</taxon>
        <taxon>Embryophyta</taxon>
        <taxon>Tracheophyta</taxon>
        <taxon>Spermatophyta</taxon>
        <taxon>Magnoliopsida</taxon>
        <taxon>Liliopsida</taxon>
        <taxon>Poales</taxon>
        <taxon>Cyperaceae</taxon>
        <taxon>Cyperoideae</taxon>
        <taxon>Cariceae</taxon>
        <taxon>Carex</taxon>
        <taxon>Carex subgen. Euthyceras</taxon>
    </lineage>
</organism>
<accession>A0A833VG74</accession>
<feature type="transmembrane region" description="Helical" evidence="1">
    <location>
        <begin position="25"/>
        <end position="47"/>
    </location>
</feature>